<dbReference type="SUPFAM" id="SSF52151">
    <property type="entry name" value="FabD/lysophospholipase-like"/>
    <property type="match status" value="1"/>
</dbReference>
<feature type="short sequence motif" description="DGA/G" evidence="4">
    <location>
        <begin position="193"/>
        <end position="195"/>
    </location>
</feature>
<dbReference type="PANTHER" id="PTHR14226:SF78">
    <property type="entry name" value="SLR0060 PROTEIN"/>
    <property type="match status" value="1"/>
</dbReference>
<feature type="short sequence motif" description="GXSXG" evidence="4">
    <location>
        <begin position="40"/>
        <end position="44"/>
    </location>
</feature>
<feature type="domain" description="PNPLA" evidence="5">
    <location>
        <begin position="8"/>
        <end position="206"/>
    </location>
</feature>
<dbReference type="InterPro" id="IPR002641">
    <property type="entry name" value="PNPLA_dom"/>
</dbReference>
<dbReference type="Gene3D" id="3.40.1090.10">
    <property type="entry name" value="Cytosolic phospholipase A2 catalytic domain"/>
    <property type="match status" value="2"/>
</dbReference>
<protein>
    <submittedName>
        <fullName evidence="6">Patatin-like phospholipase family protein</fullName>
    </submittedName>
</protein>
<accession>A0ABU8V7B3</accession>
<dbReference type="PANTHER" id="PTHR14226">
    <property type="entry name" value="NEUROPATHY TARGET ESTERASE/SWISS CHEESE D.MELANOGASTER"/>
    <property type="match status" value="1"/>
</dbReference>
<evidence type="ECO:0000313" key="7">
    <source>
        <dbReference type="Proteomes" id="UP001365846"/>
    </source>
</evidence>
<name>A0ABU8V7B3_9BURK</name>
<keyword evidence="1 4" id="KW-0378">Hydrolase</keyword>
<dbReference type="Pfam" id="PF01734">
    <property type="entry name" value="Patatin"/>
    <property type="match status" value="1"/>
</dbReference>
<evidence type="ECO:0000256" key="1">
    <source>
        <dbReference type="ARBA" id="ARBA00022801"/>
    </source>
</evidence>
<dbReference type="Proteomes" id="UP001365846">
    <property type="component" value="Unassembled WGS sequence"/>
</dbReference>
<feature type="short sequence motif" description="GXGXXG" evidence="4">
    <location>
        <begin position="12"/>
        <end position="17"/>
    </location>
</feature>
<reference evidence="6 7" key="1">
    <citation type="submission" date="2024-03" db="EMBL/GenBank/DDBJ databases">
        <title>Novel species of the genus Variovorax.</title>
        <authorList>
            <person name="Liu Q."/>
            <person name="Xin Y.-H."/>
        </authorList>
    </citation>
    <scope>NUCLEOTIDE SEQUENCE [LARGE SCALE GENOMIC DNA]</scope>
    <source>
        <strain evidence="6 7">KACC 18899</strain>
    </source>
</reference>
<keyword evidence="2 4" id="KW-0442">Lipid degradation</keyword>
<feature type="active site" description="Proton acceptor" evidence="4">
    <location>
        <position position="193"/>
    </location>
</feature>
<gene>
    <name evidence="6" type="ORF">WKW77_00470</name>
</gene>
<proteinExistence type="predicted"/>
<dbReference type="InterPro" id="IPR016035">
    <property type="entry name" value="Acyl_Trfase/lysoPLipase"/>
</dbReference>
<evidence type="ECO:0000256" key="2">
    <source>
        <dbReference type="ARBA" id="ARBA00022963"/>
    </source>
</evidence>
<feature type="active site" description="Nucleophile" evidence="4">
    <location>
        <position position="42"/>
    </location>
</feature>
<evidence type="ECO:0000256" key="4">
    <source>
        <dbReference type="PROSITE-ProRule" id="PRU01161"/>
    </source>
</evidence>
<organism evidence="6 7">
    <name type="scientific">Variovorax ureilyticus</name>
    <dbReference type="NCBI Taxonomy" id="1836198"/>
    <lineage>
        <taxon>Bacteria</taxon>
        <taxon>Pseudomonadati</taxon>
        <taxon>Pseudomonadota</taxon>
        <taxon>Betaproteobacteria</taxon>
        <taxon>Burkholderiales</taxon>
        <taxon>Comamonadaceae</taxon>
        <taxon>Variovorax</taxon>
    </lineage>
</organism>
<keyword evidence="7" id="KW-1185">Reference proteome</keyword>
<dbReference type="PROSITE" id="PS51635">
    <property type="entry name" value="PNPLA"/>
    <property type="match status" value="1"/>
</dbReference>
<comment type="caution">
    <text evidence="6">The sequence shown here is derived from an EMBL/GenBank/DDBJ whole genome shotgun (WGS) entry which is preliminary data.</text>
</comment>
<dbReference type="InterPro" id="IPR050301">
    <property type="entry name" value="NTE"/>
</dbReference>
<keyword evidence="3 4" id="KW-0443">Lipid metabolism</keyword>
<sequence length="337" mass="36711">MKTLPIDLALQGGGAHGAFTWGVLDRLLEESWLRIDGVSGTSAGAMNAAVLACGHAGGGAEGARESLEKFWRGVSEAARFSPFQRSWIEMISGRWTLDNSPTFLAADLAMRVWSPYNLNPQGMNPLRGILRELIDFERLASSPIKLFVTATNVRTGRGRVFRNAEISPDVLLASACLPSMFHAVEIDGDPYWDGGYAGNPTMTPLIRECSSSDTILVQINPVERPGVPRSAQEINNRLNEISFNSPLLKELRMIAMLHQVADPGHGEGAAWARMRIHRIATDAMLDLGYSSKLIAEWAFLCKLRDEGRRAATAFLAAHAGDIGKRSTLDLDALLEGV</sequence>
<evidence type="ECO:0000259" key="5">
    <source>
        <dbReference type="PROSITE" id="PS51635"/>
    </source>
</evidence>
<evidence type="ECO:0000256" key="3">
    <source>
        <dbReference type="ARBA" id="ARBA00023098"/>
    </source>
</evidence>
<dbReference type="EMBL" id="JBBKZU010000001">
    <property type="protein sequence ID" value="MEJ8809519.1"/>
    <property type="molecule type" value="Genomic_DNA"/>
</dbReference>
<evidence type="ECO:0000313" key="6">
    <source>
        <dbReference type="EMBL" id="MEJ8809519.1"/>
    </source>
</evidence>